<reference evidence="2 3" key="1">
    <citation type="submission" date="2015-09" db="EMBL/GenBank/DDBJ databases">
        <authorList>
            <consortium name="Pathogen Informatics"/>
        </authorList>
    </citation>
    <scope>NUCLEOTIDE SEQUENCE [LARGE SCALE GENOMIC DNA]</scope>
    <source>
        <strain evidence="2 3">2789STDY5834902</strain>
    </source>
</reference>
<name>A0A174KV60_9ACTN</name>
<proteinExistence type="predicted"/>
<gene>
    <name evidence="2" type="ORF">ERS852514_01219</name>
</gene>
<feature type="chain" id="PRO_5008026493" evidence="1">
    <location>
        <begin position="43"/>
        <end position="419"/>
    </location>
</feature>
<organism evidence="2 3">
    <name type="scientific">Collinsella aerofaciens</name>
    <dbReference type="NCBI Taxonomy" id="74426"/>
    <lineage>
        <taxon>Bacteria</taxon>
        <taxon>Bacillati</taxon>
        <taxon>Actinomycetota</taxon>
        <taxon>Coriobacteriia</taxon>
        <taxon>Coriobacteriales</taxon>
        <taxon>Coriobacteriaceae</taxon>
        <taxon>Collinsella</taxon>
    </lineage>
</organism>
<protein>
    <submittedName>
        <fullName evidence="2">Uncharacterized protein</fullName>
    </submittedName>
</protein>
<sequence>MYVPHPRIRRLSKIPLVGMAALAALIATSVACFTATPQVAQAADAPAITDMTEQDYQALGLGTSEDIPADTVGPYSTDTPTTFATRSEVYMAANGSHGNRYTLRDKLENVERGDIGGSSKLTDGYGSVWGAAKFWQNVNNFDTNSDLYKHSDYGGGTWSYLSNNESSTVLANDNNGFSGIHATSVEFCSDASTGKKSRVAELRAYGDSSSTTIDGKSYAGKVELVLYSFSNGRTRTLDTHLPVTVNTNMMYEGRFKYLDAGYLQEHDAVFDVEAGDVDGDGVDELFVYAGCYVDENGVRKAVVDMYDLEGGNWKQSVVKIDAGNAADYTTHNKGGNDSWTQLQSAPVVSLAAGDLDRVFSMTSPSWSRHPTARRILISRRIASCFRGMHPRVRSSMSMLWATRAQSPSPRTARPWSLRM</sequence>
<accession>A0A174KV60</accession>
<dbReference type="RefSeq" id="WP_253274612.1">
    <property type="nucleotide sequence ID" value="NZ_CABIXX010000019.1"/>
</dbReference>
<evidence type="ECO:0000256" key="1">
    <source>
        <dbReference type="SAM" id="SignalP"/>
    </source>
</evidence>
<feature type="signal peptide" evidence="1">
    <location>
        <begin position="1"/>
        <end position="42"/>
    </location>
</feature>
<dbReference type="EMBL" id="CZAQ01000019">
    <property type="protein sequence ID" value="CUP14751.1"/>
    <property type="molecule type" value="Genomic_DNA"/>
</dbReference>
<evidence type="ECO:0000313" key="3">
    <source>
        <dbReference type="Proteomes" id="UP000095454"/>
    </source>
</evidence>
<keyword evidence="1" id="KW-0732">Signal</keyword>
<dbReference type="Proteomes" id="UP000095454">
    <property type="component" value="Unassembled WGS sequence"/>
</dbReference>
<evidence type="ECO:0000313" key="2">
    <source>
        <dbReference type="EMBL" id="CUP14751.1"/>
    </source>
</evidence>
<dbReference type="AlphaFoldDB" id="A0A174KV60"/>
<dbReference type="PROSITE" id="PS51257">
    <property type="entry name" value="PROKAR_LIPOPROTEIN"/>
    <property type="match status" value="1"/>
</dbReference>